<evidence type="ECO:0000313" key="6">
    <source>
        <dbReference type="Proteomes" id="UP000438120"/>
    </source>
</evidence>
<dbReference type="SMART" id="SM00347">
    <property type="entry name" value="HTH_MARR"/>
    <property type="match status" value="1"/>
</dbReference>
<dbReference type="RefSeq" id="WP_154546764.1">
    <property type="nucleotide sequence ID" value="NZ_VUMX01000001.1"/>
</dbReference>
<reference evidence="5 6" key="1">
    <citation type="submission" date="2019-08" db="EMBL/GenBank/DDBJ databases">
        <title>In-depth cultivation of the pig gut microbiome towards novel bacterial diversity and tailored functional studies.</title>
        <authorList>
            <person name="Wylensek D."/>
            <person name="Hitch T.C.A."/>
            <person name="Clavel T."/>
        </authorList>
    </citation>
    <scope>NUCLEOTIDE SEQUENCE [LARGE SCALE GENOMIC DNA]</scope>
    <source>
        <strain evidence="5 6">Bifido-178-WT-2B</strain>
    </source>
</reference>
<feature type="domain" description="HTH marR-type" evidence="4">
    <location>
        <begin position="1"/>
        <end position="137"/>
    </location>
</feature>
<proteinExistence type="predicted"/>
<dbReference type="InterPro" id="IPR000835">
    <property type="entry name" value="HTH_MarR-typ"/>
</dbReference>
<protein>
    <submittedName>
        <fullName evidence="5">MarR family transcriptional regulator</fullName>
    </submittedName>
</protein>
<evidence type="ECO:0000256" key="2">
    <source>
        <dbReference type="ARBA" id="ARBA00023125"/>
    </source>
</evidence>
<keyword evidence="3" id="KW-0804">Transcription</keyword>
<organism evidence="5 6">
    <name type="scientific">Lactobacillus porci</name>
    <dbReference type="NCBI Taxonomy" id="2012477"/>
    <lineage>
        <taxon>Bacteria</taxon>
        <taxon>Bacillati</taxon>
        <taxon>Bacillota</taxon>
        <taxon>Bacilli</taxon>
        <taxon>Lactobacillales</taxon>
        <taxon>Lactobacillaceae</taxon>
        <taxon>Lactobacillus</taxon>
    </lineage>
</organism>
<dbReference type="InterPro" id="IPR036388">
    <property type="entry name" value="WH-like_DNA-bd_sf"/>
</dbReference>
<evidence type="ECO:0000313" key="5">
    <source>
        <dbReference type="EMBL" id="MST86094.1"/>
    </source>
</evidence>
<evidence type="ECO:0000256" key="3">
    <source>
        <dbReference type="ARBA" id="ARBA00023163"/>
    </source>
</evidence>
<sequence length="158" mass="18433">MDRDFGLLLKRNYDLMAKHGNRALQKMGLTFSQFHVLAYLYKKCPDKRAPLKKLETHFEVAQATMAGIVARLDGKGYVISRVCEMDKRVKIIQLTPEGEEKCQEALASVHQFHDKIESLYSEQELAQYKEYMERLYQFLVQADEQEQKKRLANRKTSG</sequence>
<evidence type="ECO:0000256" key="1">
    <source>
        <dbReference type="ARBA" id="ARBA00023015"/>
    </source>
</evidence>
<dbReference type="Gene3D" id="1.10.10.10">
    <property type="entry name" value="Winged helix-like DNA-binding domain superfamily/Winged helix DNA-binding domain"/>
    <property type="match status" value="1"/>
</dbReference>
<dbReference type="PROSITE" id="PS50995">
    <property type="entry name" value="HTH_MARR_2"/>
    <property type="match status" value="1"/>
</dbReference>
<name>A0A6A8M9V3_9LACO</name>
<dbReference type="SUPFAM" id="SSF46785">
    <property type="entry name" value="Winged helix' DNA-binding domain"/>
    <property type="match status" value="1"/>
</dbReference>
<dbReference type="AlphaFoldDB" id="A0A6A8M9V3"/>
<evidence type="ECO:0000259" key="4">
    <source>
        <dbReference type="PROSITE" id="PS50995"/>
    </source>
</evidence>
<keyword evidence="1" id="KW-0805">Transcription regulation</keyword>
<dbReference type="Proteomes" id="UP000438120">
    <property type="component" value="Unassembled WGS sequence"/>
</dbReference>
<dbReference type="PANTHER" id="PTHR42756:SF1">
    <property type="entry name" value="TRANSCRIPTIONAL REPRESSOR OF EMRAB OPERON"/>
    <property type="match status" value="1"/>
</dbReference>
<dbReference type="InterPro" id="IPR036390">
    <property type="entry name" value="WH_DNA-bd_sf"/>
</dbReference>
<gene>
    <name evidence="5" type="ORF">FYJ62_00095</name>
</gene>
<dbReference type="EMBL" id="VUMX01000001">
    <property type="protein sequence ID" value="MST86094.1"/>
    <property type="molecule type" value="Genomic_DNA"/>
</dbReference>
<dbReference type="OrthoDB" id="2328394at2"/>
<dbReference type="PANTHER" id="PTHR42756">
    <property type="entry name" value="TRANSCRIPTIONAL REGULATOR, MARR"/>
    <property type="match status" value="1"/>
</dbReference>
<dbReference type="GO" id="GO:0003677">
    <property type="term" value="F:DNA binding"/>
    <property type="evidence" value="ECO:0007669"/>
    <property type="project" value="UniProtKB-KW"/>
</dbReference>
<accession>A0A6A8M9V3</accession>
<keyword evidence="6" id="KW-1185">Reference proteome</keyword>
<dbReference type="Pfam" id="PF01047">
    <property type="entry name" value="MarR"/>
    <property type="match status" value="1"/>
</dbReference>
<keyword evidence="2" id="KW-0238">DNA-binding</keyword>
<comment type="caution">
    <text evidence="5">The sequence shown here is derived from an EMBL/GenBank/DDBJ whole genome shotgun (WGS) entry which is preliminary data.</text>
</comment>
<dbReference type="GO" id="GO:0003700">
    <property type="term" value="F:DNA-binding transcription factor activity"/>
    <property type="evidence" value="ECO:0007669"/>
    <property type="project" value="InterPro"/>
</dbReference>